<gene>
    <name evidence="1" type="ORF">ANI02nite_07090</name>
</gene>
<reference evidence="1 2" key="1">
    <citation type="submission" date="2019-07" db="EMBL/GenBank/DDBJ databases">
        <title>Whole genome shotgun sequence of Acetobacter nitrogenifigens NBRC 105050.</title>
        <authorList>
            <person name="Hosoyama A."/>
            <person name="Uohara A."/>
            <person name="Ohji S."/>
            <person name="Ichikawa N."/>
        </authorList>
    </citation>
    <scope>NUCLEOTIDE SEQUENCE [LARGE SCALE GENOMIC DNA]</scope>
    <source>
        <strain evidence="1 2">NBRC 105050</strain>
    </source>
</reference>
<proteinExistence type="predicted"/>
<dbReference type="Proteomes" id="UP000321635">
    <property type="component" value="Unassembled WGS sequence"/>
</dbReference>
<organism evidence="1 2">
    <name type="scientific">Acetobacter nitrogenifigens DSM 23921 = NBRC 105050</name>
    <dbReference type="NCBI Taxonomy" id="1120919"/>
    <lineage>
        <taxon>Bacteria</taxon>
        <taxon>Pseudomonadati</taxon>
        <taxon>Pseudomonadota</taxon>
        <taxon>Alphaproteobacteria</taxon>
        <taxon>Acetobacterales</taxon>
        <taxon>Acetobacteraceae</taxon>
        <taxon>Acetobacter</taxon>
    </lineage>
</organism>
<comment type="caution">
    <text evidence="1">The sequence shown here is derived from an EMBL/GenBank/DDBJ whole genome shotgun (WGS) entry which is preliminary data.</text>
</comment>
<dbReference type="STRING" id="1120919.GCA_000429165_00729"/>
<evidence type="ECO:0000313" key="2">
    <source>
        <dbReference type="Proteomes" id="UP000321635"/>
    </source>
</evidence>
<dbReference type="AlphaFoldDB" id="A0A511X7C5"/>
<protein>
    <submittedName>
        <fullName evidence="1">Uncharacterized protein</fullName>
    </submittedName>
</protein>
<name>A0A511X7C5_9PROT</name>
<keyword evidence="2" id="KW-1185">Reference proteome</keyword>
<sequence>MAIQKQGLSMISSTRTGLSLNAAGAVANTLVAELTRPTPPSVTRFAAAIVGTARPLGVLFYGSAARLLDNTAPERNAGATAGAGSAENDADLSDSVLDFYVIVERQRDWPRGRVARIANALLPPNVEYHERSIDGRVMRAKVAILSLAQFRRLTRPDAFDTTVWARFSQPARLVWVRDAAAADAILRCVVRAVATAALWAAKLGPERGDAEQYWLGLFERTYAAELRVESSRRPASLLGGAEARYRRLLPLCWLAGDLPASADGAMLDPGLPTAMRPPASRRWRIRAGMGRPLNVARLIKASFTFAGGARYLVWKISRHTGVALTLTPFAERHPLLAAPGVVIRLMRAGVFRRKA</sequence>
<dbReference type="EMBL" id="BJYF01000003">
    <property type="protein sequence ID" value="GEN58825.1"/>
    <property type="molecule type" value="Genomic_DNA"/>
</dbReference>
<accession>A0A511X7C5</accession>
<dbReference type="RefSeq" id="WP_307724317.1">
    <property type="nucleotide sequence ID" value="NZ_BAPG01000062.1"/>
</dbReference>
<evidence type="ECO:0000313" key="1">
    <source>
        <dbReference type="EMBL" id="GEN58825.1"/>
    </source>
</evidence>